<evidence type="ECO:0008006" key="4">
    <source>
        <dbReference type="Google" id="ProtNLM"/>
    </source>
</evidence>
<proteinExistence type="predicted"/>
<keyword evidence="1" id="KW-0812">Transmembrane</keyword>
<dbReference type="RefSeq" id="WP_313721382.1">
    <property type="nucleotide sequence ID" value="NZ_CP134876.1"/>
</dbReference>
<organism evidence="2 3">
    <name type="scientific">Micromonospora halotolerans</name>
    <dbReference type="NCBI Taxonomy" id="709879"/>
    <lineage>
        <taxon>Bacteria</taxon>
        <taxon>Bacillati</taxon>
        <taxon>Actinomycetota</taxon>
        <taxon>Actinomycetes</taxon>
        <taxon>Micromonosporales</taxon>
        <taxon>Micromonosporaceae</taxon>
        <taxon>Micromonospora</taxon>
    </lineage>
</organism>
<evidence type="ECO:0000313" key="3">
    <source>
        <dbReference type="Proteomes" id="UP001303001"/>
    </source>
</evidence>
<keyword evidence="3" id="KW-1185">Reference proteome</keyword>
<feature type="transmembrane region" description="Helical" evidence="1">
    <location>
        <begin position="12"/>
        <end position="36"/>
    </location>
</feature>
<reference evidence="2 3" key="1">
    <citation type="submission" date="2023-09" db="EMBL/GenBank/DDBJ databases">
        <title>Micromonospora halotolerans DSM 45598 genome sequence.</title>
        <authorList>
            <person name="Mo P."/>
        </authorList>
    </citation>
    <scope>NUCLEOTIDE SEQUENCE [LARGE SCALE GENOMIC DNA]</scope>
    <source>
        <strain evidence="2 3">DSM 45598</strain>
    </source>
</reference>
<sequence length="159" mass="18587">MFESAGAFVPQSMAWLPAVVSGLVASIVTVSVNNWLQNRREEHAWRRSQQRWLLDRRLQHYVDILEYVTSLRRVLRKSGLERNESANDVFAGSRDLNLRIRLMSSSRVRVRWKPILDLIENWHWGNIGDSSEARKKLWGLSDDLIDQLRLELTELDHPA</sequence>
<evidence type="ECO:0000256" key="1">
    <source>
        <dbReference type="SAM" id="Phobius"/>
    </source>
</evidence>
<dbReference type="EMBL" id="CP134876">
    <property type="protein sequence ID" value="WNM39451.1"/>
    <property type="molecule type" value="Genomic_DNA"/>
</dbReference>
<keyword evidence="1" id="KW-1133">Transmembrane helix</keyword>
<protein>
    <recommendedName>
        <fullName evidence="4">Minor tail protein</fullName>
    </recommendedName>
</protein>
<gene>
    <name evidence="2" type="ORF">RMN56_30815</name>
</gene>
<accession>A0ABY9ZVX7</accession>
<evidence type="ECO:0000313" key="2">
    <source>
        <dbReference type="EMBL" id="WNM39451.1"/>
    </source>
</evidence>
<keyword evidence="1" id="KW-0472">Membrane</keyword>
<name>A0ABY9ZVX7_9ACTN</name>
<dbReference type="Proteomes" id="UP001303001">
    <property type="component" value="Chromosome"/>
</dbReference>